<dbReference type="EMBL" id="NRRE01000026">
    <property type="protein sequence ID" value="MBK1698260.1"/>
    <property type="molecule type" value="Genomic_DNA"/>
</dbReference>
<dbReference type="InterPro" id="IPR029787">
    <property type="entry name" value="Nucleotide_cyclase"/>
</dbReference>
<dbReference type="Gene3D" id="3.30.70.1230">
    <property type="entry name" value="Nucleotide cyclase"/>
    <property type="match status" value="1"/>
</dbReference>
<dbReference type="InterPro" id="IPR020503">
    <property type="entry name" value="Uncharacterised_Rv2561"/>
</dbReference>
<dbReference type="AlphaFoldDB" id="A0A934V159"/>
<dbReference type="Proteomes" id="UP000778970">
    <property type="component" value="Unassembled WGS sequence"/>
</dbReference>
<sequence length="298" mass="32775">MSTFQSILTLIIVSGVALLAVWAVAAWRRRGGPAVPGRRITLRRQVPRGPGGTAPVGPARDTWLVMPDITGYTRFLHRNHFAEVHAQHLVTELLQALMAAAPPALTVAKVEGDAVLLFASTEGRGARSVEEVEQALAHVFQAFYRRRQDLIRSNLCRCATCRHIDELELKAVVHRGPVTNYRLGNFIELSGMAVIVVHRLLKNSIRHRRYVLVTDAAQAIIPSFAATGESVEERGPDIGAIGCRVYPFDLPDTSDGGVMRRSSGYAIRDTAGKIAAILRNRPQVSRHQTSDSRRAPDR</sequence>
<protein>
    <submittedName>
        <fullName evidence="2">DUF2652 domain-containing protein</fullName>
    </submittedName>
</protein>
<comment type="caution">
    <text evidence="2">The sequence shown here is derived from an EMBL/GenBank/DDBJ whole genome shotgun (WGS) entry which is preliminary data.</text>
</comment>
<keyword evidence="1" id="KW-1133">Transmembrane helix</keyword>
<gene>
    <name evidence="2" type="ORF">CKO21_13510</name>
</gene>
<feature type="transmembrane region" description="Helical" evidence="1">
    <location>
        <begin position="6"/>
        <end position="27"/>
    </location>
</feature>
<organism evidence="2 3">
    <name type="scientific">Rhodovibrio salinarum</name>
    <dbReference type="NCBI Taxonomy" id="1087"/>
    <lineage>
        <taxon>Bacteria</taxon>
        <taxon>Pseudomonadati</taxon>
        <taxon>Pseudomonadota</taxon>
        <taxon>Alphaproteobacteria</taxon>
        <taxon>Rhodospirillales</taxon>
        <taxon>Rhodovibrionaceae</taxon>
        <taxon>Rhodovibrio</taxon>
    </lineage>
</organism>
<evidence type="ECO:0000313" key="3">
    <source>
        <dbReference type="Proteomes" id="UP000778970"/>
    </source>
</evidence>
<keyword evidence="3" id="KW-1185">Reference proteome</keyword>
<dbReference type="Pfam" id="PF10851">
    <property type="entry name" value="DUF2652"/>
    <property type="match status" value="1"/>
</dbReference>
<keyword evidence="1" id="KW-0812">Transmembrane</keyword>
<name>A0A934V159_9PROT</name>
<accession>A0A934V159</accession>
<proteinExistence type="predicted"/>
<evidence type="ECO:0000256" key="1">
    <source>
        <dbReference type="SAM" id="Phobius"/>
    </source>
</evidence>
<dbReference type="SUPFAM" id="SSF55073">
    <property type="entry name" value="Nucleotide cyclase"/>
    <property type="match status" value="1"/>
</dbReference>
<reference evidence="2" key="2">
    <citation type="journal article" date="2020" name="Microorganisms">
        <title>Osmotic Adaptation and Compatible Solute Biosynthesis of Phototrophic Bacteria as Revealed from Genome Analyses.</title>
        <authorList>
            <person name="Imhoff J.F."/>
            <person name="Rahn T."/>
            <person name="Kunzel S."/>
            <person name="Keller A."/>
            <person name="Neulinger S.C."/>
        </authorList>
    </citation>
    <scope>NUCLEOTIDE SEQUENCE</scope>
    <source>
        <strain evidence="2">DSM 9154</strain>
    </source>
</reference>
<reference evidence="2" key="1">
    <citation type="submission" date="2017-08" db="EMBL/GenBank/DDBJ databases">
        <authorList>
            <person name="Imhoff J.F."/>
            <person name="Rahn T."/>
            <person name="Kuenzel S."/>
            <person name="Neulinger S.C."/>
        </authorList>
    </citation>
    <scope>NUCLEOTIDE SEQUENCE</scope>
    <source>
        <strain evidence="2">DSM 9154</strain>
    </source>
</reference>
<evidence type="ECO:0000313" key="2">
    <source>
        <dbReference type="EMBL" id="MBK1698260.1"/>
    </source>
</evidence>
<keyword evidence="1" id="KW-0472">Membrane</keyword>
<dbReference type="RefSeq" id="WP_081728648.1">
    <property type="nucleotide sequence ID" value="NZ_NRRE01000026.1"/>
</dbReference>